<feature type="compositionally biased region" description="Basic and acidic residues" evidence="11">
    <location>
        <begin position="586"/>
        <end position="597"/>
    </location>
</feature>
<evidence type="ECO:0000256" key="4">
    <source>
        <dbReference type="ARBA" id="ARBA00022490"/>
    </source>
</evidence>
<comment type="cofactor">
    <cofactor evidence="1">
        <name>Ca(2+)</name>
        <dbReference type="ChEBI" id="CHEBI:29108"/>
    </cofactor>
</comment>
<feature type="domain" description="C2" evidence="12">
    <location>
        <begin position="730"/>
        <end position="854"/>
    </location>
</feature>
<dbReference type="PROSITE" id="PS00018">
    <property type="entry name" value="EF_HAND_1"/>
    <property type="match status" value="1"/>
</dbReference>
<keyword evidence="14" id="KW-1185">Reference proteome</keyword>
<dbReference type="Pfam" id="PF09279">
    <property type="entry name" value="EF-hand_like"/>
    <property type="match status" value="1"/>
</dbReference>
<evidence type="ECO:0000256" key="5">
    <source>
        <dbReference type="ARBA" id="ARBA00022837"/>
    </source>
</evidence>
<dbReference type="InterPro" id="IPR018247">
    <property type="entry name" value="EF_Hand_1_Ca_BS"/>
</dbReference>
<dbReference type="PRINTS" id="PR00390">
    <property type="entry name" value="PHPHLIPASEC"/>
</dbReference>
<feature type="region of interest" description="Disordered" evidence="11">
    <location>
        <begin position="683"/>
        <end position="711"/>
    </location>
</feature>
<feature type="compositionally biased region" description="Basic and acidic residues" evidence="11">
    <location>
        <begin position="693"/>
        <end position="710"/>
    </location>
</feature>
<dbReference type="InterPro" id="IPR001849">
    <property type="entry name" value="PH_domain"/>
</dbReference>
<evidence type="ECO:0000313" key="15">
    <source>
        <dbReference type="RefSeq" id="XP_035697709.1"/>
    </source>
</evidence>
<dbReference type="OrthoDB" id="8864434at2759"/>
<dbReference type="InterPro" id="IPR000909">
    <property type="entry name" value="PLipase_C_PInositol-sp_X_dom"/>
</dbReference>
<protein>
    <recommendedName>
        <fullName evidence="3 10">Phosphoinositide phospholipase C</fullName>
        <ecNumber evidence="3 10">3.1.4.11</ecNumber>
    </recommendedName>
</protein>
<dbReference type="GO" id="GO:0046488">
    <property type="term" value="P:phosphatidylinositol metabolic process"/>
    <property type="evidence" value="ECO:0000318"/>
    <property type="project" value="GO_Central"/>
</dbReference>
<dbReference type="GO" id="GO:0051209">
    <property type="term" value="P:release of sequestered calcium ion into cytosol"/>
    <property type="evidence" value="ECO:0000318"/>
    <property type="project" value="GO_Central"/>
</dbReference>
<dbReference type="Gene3D" id="3.20.20.190">
    <property type="entry name" value="Phosphatidylinositol (PI) phosphodiesterase"/>
    <property type="match status" value="3"/>
</dbReference>
<dbReference type="AlphaFoldDB" id="A0A9J7MCY0"/>
<evidence type="ECO:0000256" key="7">
    <source>
        <dbReference type="ARBA" id="ARBA00023098"/>
    </source>
</evidence>
<keyword evidence="8" id="KW-0807">Transducer</keyword>
<dbReference type="InterPro" id="IPR011992">
    <property type="entry name" value="EF-hand-dom_pair"/>
</dbReference>
<keyword evidence="10" id="KW-0378">Hydrolase</keyword>
<evidence type="ECO:0000313" key="14">
    <source>
        <dbReference type="Proteomes" id="UP000001554"/>
    </source>
</evidence>
<dbReference type="InterPro" id="IPR002048">
    <property type="entry name" value="EF_hand_dom"/>
</dbReference>
<dbReference type="GeneID" id="118430794"/>
<reference evidence="14" key="1">
    <citation type="journal article" date="2020" name="Nat. Ecol. Evol.">
        <title>Deeply conserved synteny resolves early events in vertebrate evolution.</title>
        <authorList>
            <person name="Simakov O."/>
            <person name="Marletaz F."/>
            <person name="Yue J.X."/>
            <person name="O'Connell B."/>
            <person name="Jenkins J."/>
            <person name="Brandt A."/>
            <person name="Calef R."/>
            <person name="Tung C.H."/>
            <person name="Huang T.K."/>
            <person name="Schmutz J."/>
            <person name="Satoh N."/>
            <person name="Yu J.K."/>
            <person name="Putnam N.H."/>
            <person name="Green R.E."/>
            <person name="Rokhsar D.S."/>
        </authorList>
    </citation>
    <scope>NUCLEOTIDE SEQUENCE [LARGE SCALE GENOMIC DNA]</scope>
    <source>
        <strain evidence="14">S238N-H82</strain>
    </source>
</reference>
<dbReference type="Gene3D" id="2.60.40.150">
    <property type="entry name" value="C2 domain"/>
    <property type="match status" value="1"/>
</dbReference>
<dbReference type="InterPro" id="IPR000008">
    <property type="entry name" value="C2_dom"/>
</dbReference>
<dbReference type="FunFam" id="1.10.238.10:FF:000005">
    <property type="entry name" value="Phosphoinositide phospholipase C"/>
    <property type="match status" value="1"/>
</dbReference>
<dbReference type="GO" id="GO:0005509">
    <property type="term" value="F:calcium ion binding"/>
    <property type="evidence" value="ECO:0007669"/>
    <property type="project" value="InterPro"/>
</dbReference>
<organism evidence="14 15">
    <name type="scientific">Branchiostoma floridae</name>
    <name type="common">Florida lancelet</name>
    <name type="synonym">Amphioxus</name>
    <dbReference type="NCBI Taxonomy" id="7739"/>
    <lineage>
        <taxon>Eukaryota</taxon>
        <taxon>Metazoa</taxon>
        <taxon>Chordata</taxon>
        <taxon>Cephalochordata</taxon>
        <taxon>Leptocardii</taxon>
        <taxon>Amphioxiformes</taxon>
        <taxon>Branchiostomatidae</taxon>
        <taxon>Branchiostoma</taxon>
    </lineage>
</organism>
<dbReference type="RefSeq" id="XP_035697709.1">
    <property type="nucleotide sequence ID" value="XM_035841816.1"/>
</dbReference>
<evidence type="ECO:0000259" key="12">
    <source>
        <dbReference type="PROSITE" id="PS50004"/>
    </source>
</evidence>
<evidence type="ECO:0000256" key="11">
    <source>
        <dbReference type="SAM" id="MobiDB-lite"/>
    </source>
</evidence>
<dbReference type="PROSITE" id="PS50007">
    <property type="entry name" value="PIPLC_X_DOMAIN"/>
    <property type="match status" value="1"/>
</dbReference>
<dbReference type="KEGG" id="bfo:118430794"/>
<evidence type="ECO:0000256" key="10">
    <source>
        <dbReference type="RuleBase" id="RU361133"/>
    </source>
</evidence>
<feature type="compositionally biased region" description="Basic residues" evidence="11">
    <location>
        <begin position="598"/>
        <end position="609"/>
    </location>
</feature>
<comment type="catalytic activity">
    <reaction evidence="9">
        <text>a 1,2-diacyl-sn-glycero-3-phospho-(1D-myo-inositol-4,5-bisphosphate) + H2O = 1D-myo-inositol 1,4,5-trisphosphate + a 1,2-diacyl-sn-glycerol + H(+)</text>
        <dbReference type="Rhea" id="RHEA:33179"/>
        <dbReference type="ChEBI" id="CHEBI:15377"/>
        <dbReference type="ChEBI" id="CHEBI:15378"/>
        <dbReference type="ChEBI" id="CHEBI:17815"/>
        <dbReference type="ChEBI" id="CHEBI:58456"/>
        <dbReference type="ChEBI" id="CHEBI:203600"/>
        <dbReference type="EC" id="3.1.4.11"/>
    </reaction>
    <physiologicalReaction direction="left-to-right" evidence="9">
        <dbReference type="Rhea" id="RHEA:33180"/>
    </physiologicalReaction>
</comment>
<feature type="domain" description="EF-hand" evidence="13">
    <location>
        <begin position="143"/>
        <end position="178"/>
    </location>
</feature>
<evidence type="ECO:0000256" key="1">
    <source>
        <dbReference type="ARBA" id="ARBA00001913"/>
    </source>
</evidence>
<dbReference type="SUPFAM" id="SSF47473">
    <property type="entry name" value="EF-hand"/>
    <property type="match status" value="1"/>
</dbReference>
<dbReference type="Proteomes" id="UP000001554">
    <property type="component" value="Chromosome 14"/>
</dbReference>
<evidence type="ECO:0000256" key="3">
    <source>
        <dbReference type="ARBA" id="ARBA00012368"/>
    </source>
</evidence>
<evidence type="ECO:0000256" key="2">
    <source>
        <dbReference type="ARBA" id="ARBA00004496"/>
    </source>
</evidence>
<dbReference type="OMA" id="NCITCVI"/>
<dbReference type="CDD" id="cd08558">
    <property type="entry name" value="PI-PLCc_eukaryota"/>
    <property type="match status" value="1"/>
</dbReference>
<dbReference type="InterPro" id="IPR001192">
    <property type="entry name" value="PI-PLC_fam"/>
</dbReference>
<reference evidence="15" key="2">
    <citation type="submission" date="2025-08" db="UniProtKB">
        <authorList>
            <consortium name="RefSeq"/>
        </authorList>
    </citation>
    <scope>IDENTIFICATION</scope>
    <source>
        <strain evidence="15">S238N-H82</strain>
        <tissue evidence="15">Testes</tissue>
    </source>
</reference>
<feature type="region of interest" description="Disordered" evidence="11">
    <location>
        <begin position="635"/>
        <end position="661"/>
    </location>
</feature>
<dbReference type="Gene3D" id="1.10.238.10">
    <property type="entry name" value="EF-hand"/>
    <property type="match status" value="1"/>
</dbReference>
<dbReference type="Gene3D" id="2.30.29.30">
    <property type="entry name" value="Pleckstrin-homology domain (PH domain)/Phosphotyrosine-binding domain (PTB)"/>
    <property type="match status" value="1"/>
</dbReference>
<dbReference type="GO" id="GO:0005737">
    <property type="term" value="C:cytoplasm"/>
    <property type="evidence" value="ECO:0007669"/>
    <property type="project" value="UniProtKB-SubCell"/>
</dbReference>
<evidence type="ECO:0000259" key="13">
    <source>
        <dbReference type="PROSITE" id="PS50222"/>
    </source>
</evidence>
<dbReference type="EC" id="3.1.4.11" evidence="3 10"/>
<dbReference type="SMART" id="SM00239">
    <property type="entry name" value="C2"/>
    <property type="match status" value="1"/>
</dbReference>
<dbReference type="Pfam" id="PF00168">
    <property type="entry name" value="C2"/>
    <property type="match status" value="1"/>
</dbReference>
<dbReference type="SUPFAM" id="SSF49562">
    <property type="entry name" value="C2 domain (Calcium/lipid-binding domain, CaLB)"/>
    <property type="match status" value="1"/>
</dbReference>
<dbReference type="InterPro" id="IPR011993">
    <property type="entry name" value="PH-like_dom_sf"/>
</dbReference>
<dbReference type="InterPro" id="IPR035892">
    <property type="entry name" value="C2_domain_sf"/>
</dbReference>
<keyword evidence="4" id="KW-0963">Cytoplasm</keyword>
<dbReference type="PANTHER" id="PTHR10336:SF80">
    <property type="entry name" value="C2 DOMAIN-CONTAINING PROTEIN"/>
    <property type="match status" value="1"/>
</dbReference>
<gene>
    <name evidence="15" type="primary">LOC118430794</name>
</gene>
<dbReference type="PROSITE" id="PS50222">
    <property type="entry name" value="EF_HAND_2"/>
    <property type="match status" value="1"/>
</dbReference>
<evidence type="ECO:0000256" key="6">
    <source>
        <dbReference type="ARBA" id="ARBA00022963"/>
    </source>
</evidence>
<dbReference type="InterPro" id="IPR015359">
    <property type="entry name" value="PLC_EF-hand-like"/>
</dbReference>
<dbReference type="GO" id="GO:0004435">
    <property type="term" value="F:phosphatidylinositol-4,5-bisphosphate phospholipase C activity"/>
    <property type="evidence" value="ECO:0000318"/>
    <property type="project" value="GO_Central"/>
</dbReference>
<dbReference type="GO" id="GO:0016042">
    <property type="term" value="P:lipid catabolic process"/>
    <property type="evidence" value="ECO:0007669"/>
    <property type="project" value="UniProtKB-KW"/>
</dbReference>
<dbReference type="Pfam" id="PF16457">
    <property type="entry name" value="PH_12"/>
    <property type="match status" value="1"/>
</dbReference>
<feature type="region of interest" description="Disordered" evidence="11">
    <location>
        <begin position="482"/>
        <end position="511"/>
    </location>
</feature>
<feature type="region of interest" description="Disordered" evidence="11">
    <location>
        <begin position="550"/>
        <end position="621"/>
    </location>
</feature>
<comment type="subcellular location">
    <subcellularLocation>
        <location evidence="2">Cytoplasm</location>
    </subcellularLocation>
</comment>
<sequence>MVSSCLARLQEGSLLTKLKDGARSLPKNFYLDEDKSCVRWKPSRKGDNAKIPITYITDVREGLRSGTDPPLNLDPTCCLHLIHGNEGEAIELVARSAEEAALWVRGLRHLVMEMREESGFEHKPITNWQYPFSHMSVALDPDLTYQWLLECFSQVDGDRDGRLTCPEVLLLFDRLNIYDSSGKIQDMVQRAVEGSGLLDWEGFLSLYRTISTRQDLVVLLKKYSEGKDFLTAAELAQFLEKEQKVEDCGRDQCLDIIAHCEPREDYMLNGWLGLDGFTNYLLSHHGDIFDSSHHAVHQDMTQPLSHYYIATSHNTYLQGDQLLSESSVDMYAWVLQSGCRCVELDCWDGPEGEPIVYHGYTLTSLDCWDGPEGEPIVYHGYTLTSRLTVGMVQRGKPIVYHGYTLTSRVSSGTSSDYPVILCLENHCSLDQQRKMALYLTQILAGKLEVPPLSPGATHLPSPQDLRGRILIMSKKLSPGIPAGTRCGESKKLNPGVPAGTRCGEVSDEDSADEMEEGYKLLPGELMESSCRKHIVESYARSKLATLAKNGKTVTAEKEHHKVPVSPRQRARLALANSPLIRRRRGASSDHEDSEKSRRDRSRSRERKAGRSSSFSEADAVDTQDRKFGAKVHDTFSKLTHRKKKKQPVAPPGLPTLHSQEQLQDVNDIIPDNKDAVGMETHAPATTAVGERAQGQRDLPDVGRGRKGGEKHTRRMLLAKELSDLVWYMDNKSFNPLTTSPIAGVTRRQLTVRVLSGQQLRGVTAASDGPAELRVEVEVLGLNADYHKEQTRPHSTDGYNPTWDDTMTFNLTLPDLAMVRFTVVCYSDHQQEVIGHRTVPFISLLTGYRHVHMEGHPASIFVHVSVTDYQGKGKYRTGIKNFITRNWSLRQGSSFRETSAPIIKKPPAVNFTKRLGKLTMPRWHLGSGHKT</sequence>
<evidence type="ECO:0000256" key="9">
    <source>
        <dbReference type="ARBA" id="ARBA00023674"/>
    </source>
</evidence>
<dbReference type="SUPFAM" id="SSF50729">
    <property type="entry name" value="PH domain-like"/>
    <property type="match status" value="1"/>
</dbReference>
<dbReference type="InterPro" id="IPR017946">
    <property type="entry name" value="PLC-like_Pdiesterase_TIM-brl"/>
</dbReference>
<accession>A0A9J7MCY0</accession>
<dbReference type="GO" id="GO:0048015">
    <property type="term" value="P:phosphatidylinositol-mediated signaling"/>
    <property type="evidence" value="ECO:0000318"/>
    <property type="project" value="GO_Central"/>
</dbReference>
<dbReference type="PANTHER" id="PTHR10336">
    <property type="entry name" value="PHOSPHOINOSITIDE-SPECIFIC PHOSPHOLIPASE C FAMILY PROTEIN"/>
    <property type="match status" value="1"/>
</dbReference>
<evidence type="ECO:0000256" key="8">
    <source>
        <dbReference type="ARBA" id="ARBA00023224"/>
    </source>
</evidence>
<keyword evidence="7 10" id="KW-0443">Lipid metabolism</keyword>
<dbReference type="SMART" id="SM00148">
    <property type="entry name" value="PLCXc"/>
    <property type="match status" value="1"/>
</dbReference>
<keyword evidence="5" id="KW-0106">Calcium</keyword>
<proteinExistence type="predicted"/>
<keyword evidence="6 10" id="KW-0442">Lipid degradation</keyword>
<name>A0A9J7MCY0_BRAFL</name>
<dbReference type="CDD" id="cd00275">
    <property type="entry name" value="C2_PLC_like"/>
    <property type="match status" value="1"/>
</dbReference>
<dbReference type="Pfam" id="PF00388">
    <property type="entry name" value="PI-PLC-X"/>
    <property type="match status" value="2"/>
</dbReference>
<dbReference type="SUPFAM" id="SSF51695">
    <property type="entry name" value="PLC-like phosphodiesterases"/>
    <property type="match status" value="3"/>
</dbReference>
<dbReference type="FunFam" id="2.30.29.30:FF:000025">
    <property type="entry name" value="Phosphoinositide phospholipase C"/>
    <property type="match status" value="1"/>
</dbReference>
<dbReference type="PROSITE" id="PS50004">
    <property type="entry name" value="C2"/>
    <property type="match status" value="1"/>
</dbReference>